<dbReference type="GO" id="GO:0003677">
    <property type="term" value="F:DNA binding"/>
    <property type="evidence" value="ECO:0007669"/>
    <property type="project" value="UniProtKB-KW"/>
</dbReference>
<feature type="domain" description="HTH marR-type" evidence="4">
    <location>
        <begin position="1"/>
        <end position="134"/>
    </location>
</feature>
<proteinExistence type="predicted"/>
<sequence>MNKFDILGNYNTQIEDSIETCIKNVGFSYNEFALFYTLYFSDDGKCTQKQVSDEWFLPKQTVFNICKEYREKGWIELAQSSKDKRERIVCLTSLGKTQVEPAMVKFIKINESAFSKFGEKKSARLFALLDEFSDIYKKQVDNMSPQ</sequence>
<evidence type="ECO:0000313" key="8">
    <source>
        <dbReference type="Proteomes" id="UP001318760"/>
    </source>
</evidence>
<accession>A0AAW3ZWP0</accession>
<reference evidence="5 8" key="2">
    <citation type="submission" date="2020-10" db="EMBL/GenBank/DDBJ databases">
        <title>Campylobacter californiensis sp. nov. isolated from cattle and feral swine in California.</title>
        <authorList>
            <person name="Miller W.G."/>
        </authorList>
    </citation>
    <scope>NUCLEOTIDE SEQUENCE [LARGE SCALE GENOMIC DNA]</scope>
    <source>
        <strain evidence="5 8">RM12919</strain>
    </source>
</reference>
<evidence type="ECO:0000313" key="6">
    <source>
        <dbReference type="EMBL" id="MBE3608616.1"/>
    </source>
</evidence>
<dbReference type="Proteomes" id="UP000650616">
    <property type="component" value="Unassembled WGS sequence"/>
</dbReference>
<evidence type="ECO:0000313" key="7">
    <source>
        <dbReference type="Proteomes" id="UP000650616"/>
    </source>
</evidence>
<evidence type="ECO:0000256" key="3">
    <source>
        <dbReference type="ARBA" id="ARBA00023163"/>
    </source>
</evidence>
<keyword evidence="3" id="KW-0804">Transcription</keyword>
<evidence type="ECO:0000259" key="4">
    <source>
        <dbReference type="PROSITE" id="PS50995"/>
    </source>
</evidence>
<organism evidence="6 7">
    <name type="scientific">Campylobacter californiensis</name>
    <dbReference type="NCBI Taxonomy" id="1032243"/>
    <lineage>
        <taxon>Bacteria</taxon>
        <taxon>Pseudomonadati</taxon>
        <taxon>Campylobacterota</taxon>
        <taxon>Epsilonproteobacteria</taxon>
        <taxon>Campylobacterales</taxon>
        <taxon>Campylobacteraceae</taxon>
        <taxon>Campylobacter</taxon>
    </lineage>
</organism>
<dbReference type="SUPFAM" id="SSF46785">
    <property type="entry name" value="Winged helix' DNA-binding domain"/>
    <property type="match status" value="1"/>
</dbReference>
<evidence type="ECO:0000256" key="1">
    <source>
        <dbReference type="ARBA" id="ARBA00023015"/>
    </source>
</evidence>
<evidence type="ECO:0000256" key="2">
    <source>
        <dbReference type="ARBA" id="ARBA00023125"/>
    </source>
</evidence>
<dbReference type="PROSITE" id="PS50995">
    <property type="entry name" value="HTH_MARR_2"/>
    <property type="match status" value="1"/>
</dbReference>
<dbReference type="EMBL" id="JADBHS010000010">
    <property type="protein sequence ID" value="MBE2986680.1"/>
    <property type="molecule type" value="Genomic_DNA"/>
</dbReference>
<keyword evidence="7" id="KW-1185">Reference proteome</keyword>
<dbReference type="PANTHER" id="PTHR42756:SF1">
    <property type="entry name" value="TRANSCRIPTIONAL REPRESSOR OF EMRAB OPERON"/>
    <property type="match status" value="1"/>
</dbReference>
<gene>
    <name evidence="5" type="ORF">CCAL12919_05970</name>
    <name evidence="6" type="ORF">CCAL9337_07785</name>
</gene>
<name>A0AAW3ZWP0_9BACT</name>
<dbReference type="Gene3D" id="6.10.250.820">
    <property type="match status" value="1"/>
</dbReference>
<dbReference type="Gene3D" id="1.10.10.10">
    <property type="entry name" value="Winged helix-like DNA-binding domain superfamily/Winged helix DNA-binding domain"/>
    <property type="match status" value="1"/>
</dbReference>
<dbReference type="Pfam" id="PF12802">
    <property type="entry name" value="MarR_2"/>
    <property type="match status" value="1"/>
</dbReference>
<keyword evidence="2" id="KW-0238">DNA-binding</keyword>
<protein>
    <submittedName>
        <fullName evidence="6">Winged helix-turn-helix transcriptional regulator</fullName>
    </submittedName>
</protein>
<dbReference type="AlphaFoldDB" id="A0AAW3ZWP0"/>
<dbReference type="InterPro" id="IPR000835">
    <property type="entry name" value="HTH_MarR-typ"/>
</dbReference>
<dbReference type="InterPro" id="IPR036390">
    <property type="entry name" value="WH_DNA-bd_sf"/>
</dbReference>
<evidence type="ECO:0000313" key="5">
    <source>
        <dbReference type="EMBL" id="MBE2986680.1"/>
    </source>
</evidence>
<dbReference type="Proteomes" id="UP001318760">
    <property type="component" value="Unassembled WGS sequence"/>
</dbReference>
<dbReference type="GO" id="GO:0003700">
    <property type="term" value="F:DNA-binding transcription factor activity"/>
    <property type="evidence" value="ECO:0007669"/>
    <property type="project" value="InterPro"/>
</dbReference>
<dbReference type="InterPro" id="IPR036388">
    <property type="entry name" value="WH-like_DNA-bd_sf"/>
</dbReference>
<reference evidence="6 7" key="1">
    <citation type="submission" date="2015-08" db="EMBL/GenBank/DDBJ databases">
        <title>Comparative genomics of the Campylobacter concisus group.</title>
        <authorList>
            <person name="Yee E."/>
            <person name="Chapman M.H."/>
            <person name="Huynh S."/>
            <person name="Bono J.L."/>
            <person name="On S.L."/>
            <person name="St Leger J."/>
            <person name="Foster G."/>
            <person name="Parker C.T."/>
            <person name="Miller W.G."/>
        </authorList>
    </citation>
    <scope>NUCLEOTIDE SEQUENCE [LARGE SCALE GENOMIC DNA]</scope>
    <source>
        <strain evidence="6 7">RM9337</strain>
    </source>
</reference>
<dbReference type="EMBL" id="LIWG01000010">
    <property type="protein sequence ID" value="MBE3608616.1"/>
    <property type="molecule type" value="Genomic_DNA"/>
</dbReference>
<comment type="caution">
    <text evidence="6">The sequence shown here is derived from an EMBL/GenBank/DDBJ whole genome shotgun (WGS) entry which is preliminary data.</text>
</comment>
<dbReference type="SMART" id="SM00347">
    <property type="entry name" value="HTH_MARR"/>
    <property type="match status" value="1"/>
</dbReference>
<keyword evidence="1" id="KW-0805">Transcription regulation</keyword>
<dbReference type="PANTHER" id="PTHR42756">
    <property type="entry name" value="TRANSCRIPTIONAL REGULATOR, MARR"/>
    <property type="match status" value="1"/>
</dbReference>
<dbReference type="RefSeq" id="WP_170016871.1">
    <property type="nucleotide sequence ID" value="NZ_CP012545.1"/>
</dbReference>